<keyword evidence="2" id="KW-1185">Reference proteome</keyword>
<accession>A0ABS2FRG5</accession>
<protein>
    <submittedName>
        <fullName evidence="1">Uncharacterized protein</fullName>
    </submittedName>
</protein>
<reference evidence="1 2" key="1">
    <citation type="journal article" date="2021" name="Sci. Rep.">
        <title>The distribution of antibiotic resistance genes in chicken gut microbiota commensals.</title>
        <authorList>
            <person name="Juricova H."/>
            <person name="Matiasovicova J."/>
            <person name="Kubasova T."/>
            <person name="Cejkova D."/>
            <person name="Rychlik I."/>
        </authorList>
    </citation>
    <scope>NUCLEOTIDE SEQUENCE [LARGE SCALE GENOMIC DNA]</scope>
    <source>
        <strain evidence="1 2">An411</strain>
    </source>
</reference>
<dbReference type="EMBL" id="JACSNX010000001">
    <property type="protein sequence ID" value="MBM6850192.1"/>
    <property type="molecule type" value="Genomic_DNA"/>
</dbReference>
<comment type="caution">
    <text evidence="1">The sequence shown here is derived from an EMBL/GenBank/DDBJ whole genome shotgun (WGS) entry which is preliminary data.</text>
</comment>
<dbReference type="RefSeq" id="WP_204801937.1">
    <property type="nucleotide sequence ID" value="NZ_JACSNX010000001.1"/>
</dbReference>
<evidence type="ECO:0000313" key="1">
    <source>
        <dbReference type="EMBL" id="MBM6850192.1"/>
    </source>
</evidence>
<proteinExistence type="predicted"/>
<gene>
    <name evidence="1" type="ORF">H9X91_01910</name>
</gene>
<name>A0ABS2FRG5_9FIRM</name>
<dbReference type="Proteomes" id="UP000719500">
    <property type="component" value="Unassembled WGS sequence"/>
</dbReference>
<organism evidence="1 2">
    <name type="scientific">Oscillibacter valericigenes</name>
    <dbReference type="NCBI Taxonomy" id="351091"/>
    <lineage>
        <taxon>Bacteria</taxon>
        <taxon>Bacillati</taxon>
        <taxon>Bacillota</taxon>
        <taxon>Clostridia</taxon>
        <taxon>Eubacteriales</taxon>
        <taxon>Oscillospiraceae</taxon>
        <taxon>Oscillibacter</taxon>
    </lineage>
</organism>
<evidence type="ECO:0000313" key="2">
    <source>
        <dbReference type="Proteomes" id="UP000719500"/>
    </source>
</evidence>
<sequence length="227" mass="25631">MITFYAAVGCYRIKTEDGRKVAYIQKLGKYHEISVPEFAIWSALLWQVMTYEELKAAYEEIMTHQTQPVPDFDQLLKLLLKRKLVISGVGYTGVDALYRMLADAFVVPYRISAPRKAWGLIRLVVKGKIPVIGAISAAKENKLKPNEARVVDLVEQTPLSTAELVRCFDLDLYDVSTPEKVIAGIYTDCESTQQEIAAEQFWSPNTNAVLEAVSNLYLTRRVILEIP</sequence>